<evidence type="ECO:0000256" key="7">
    <source>
        <dbReference type="ARBA" id="ARBA00023277"/>
    </source>
</evidence>
<comment type="caution">
    <text evidence="11">The sequence shown here is derived from an EMBL/GenBank/DDBJ whole genome shotgun (WGS) entry which is preliminary data.</text>
</comment>
<accession>G5KHD2</accession>
<keyword evidence="7 10" id="KW-0119">Carbohydrate metabolism</keyword>
<keyword evidence="6 10" id="KW-0808">Transferase</keyword>
<evidence type="ECO:0000256" key="8">
    <source>
        <dbReference type="ARBA" id="ARBA00031423"/>
    </source>
</evidence>
<evidence type="ECO:0000256" key="10">
    <source>
        <dbReference type="RuleBase" id="RU361207"/>
    </source>
</evidence>
<dbReference type="InterPro" id="IPR017853">
    <property type="entry name" value="GH"/>
</dbReference>
<evidence type="ECO:0000313" key="11">
    <source>
        <dbReference type="EMBL" id="EHJ57202.1"/>
    </source>
</evidence>
<dbReference type="InterPro" id="IPR003385">
    <property type="entry name" value="Glyco_hydro_77"/>
</dbReference>
<dbReference type="GO" id="GO:0005975">
    <property type="term" value="P:carbohydrate metabolic process"/>
    <property type="evidence" value="ECO:0007669"/>
    <property type="project" value="InterPro"/>
</dbReference>
<reference evidence="11 12" key="1">
    <citation type="journal article" date="2014" name="Int. J. Syst. Evol. Microbiol.">
        <title>Phylogenomics and the dynamic genome evolution of the genus Streptococcus.</title>
        <authorList>
            <consortium name="The Broad Institute Genome Sequencing Platform"/>
            <person name="Richards V.P."/>
            <person name="Palmer S.R."/>
            <person name="Pavinski Bitar P.D."/>
            <person name="Qin X."/>
            <person name="Weinstock G.M."/>
            <person name="Highlander S.K."/>
            <person name="Town C.D."/>
            <person name="Burne R.A."/>
            <person name="Stanhope M.J."/>
        </authorList>
    </citation>
    <scope>NUCLEOTIDE SEQUENCE [LARGE SCALE GENOMIC DNA]</scope>
    <source>
        <strain evidence="11 12">2285-97</strain>
    </source>
</reference>
<dbReference type="AlphaFoldDB" id="G5KHD2"/>
<dbReference type="STRING" id="764291.STRUR_1446"/>
<dbReference type="Gene3D" id="3.20.20.80">
    <property type="entry name" value="Glycosidases"/>
    <property type="match status" value="1"/>
</dbReference>
<dbReference type="NCBIfam" id="NF011078">
    <property type="entry name" value="PRK14508.1-1"/>
    <property type="match status" value="1"/>
</dbReference>
<organism evidence="11 12">
    <name type="scientific">Streptococcus urinalis 2285-97</name>
    <dbReference type="NCBI Taxonomy" id="764291"/>
    <lineage>
        <taxon>Bacteria</taxon>
        <taxon>Bacillati</taxon>
        <taxon>Bacillota</taxon>
        <taxon>Bacilli</taxon>
        <taxon>Lactobacillales</taxon>
        <taxon>Streptococcaceae</taxon>
        <taxon>Streptococcus</taxon>
    </lineage>
</organism>
<dbReference type="eggNOG" id="COG1640">
    <property type="taxonomic scope" value="Bacteria"/>
</dbReference>
<dbReference type="EC" id="2.4.1.25" evidence="3 10"/>
<dbReference type="EMBL" id="AEUZ02000001">
    <property type="protein sequence ID" value="EHJ57202.1"/>
    <property type="molecule type" value="Genomic_DNA"/>
</dbReference>
<dbReference type="NCBIfam" id="TIGR00217">
    <property type="entry name" value="malQ"/>
    <property type="match status" value="1"/>
</dbReference>
<dbReference type="NCBIfam" id="NF011080">
    <property type="entry name" value="PRK14508.1-3"/>
    <property type="match status" value="1"/>
</dbReference>
<dbReference type="SUPFAM" id="SSF51445">
    <property type="entry name" value="(Trans)glycosidases"/>
    <property type="match status" value="1"/>
</dbReference>
<protein>
    <recommendedName>
        <fullName evidence="4 10">4-alpha-glucanotransferase</fullName>
        <ecNumber evidence="3 10">2.4.1.25</ecNumber>
    </recommendedName>
    <alternativeName>
        <fullName evidence="8 10">Amylomaltase</fullName>
    </alternativeName>
    <alternativeName>
        <fullName evidence="9 10">Disproportionating enzyme</fullName>
    </alternativeName>
</protein>
<dbReference type="GO" id="GO:0004134">
    <property type="term" value="F:4-alpha-glucanotransferase activity"/>
    <property type="evidence" value="ECO:0007669"/>
    <property type="project" value="UniProtKB-EC"/>
</dbReference>
<sequence>MEKRASGILMHISSLPGQFGIGTFGKEAYQFVDFLKETKQSYWQILPLSPTSYGDSPYQSFSAVAGNTHFIDFDLLVKDGLLVKSDFQDVDFGSDIESVDYELIFEARRPILEKAVSNFLTIAKNRTLLEAFEEEATWLADYAEFMAFKEFFGNKSLQEWDDLNLVNRSELALATYRQKLKKEITYHKVVQYFFNKQWLALKTYANENGIEIIGDMPIYVSADSVEVWTMPELFKVDENKNPLFVAGVPADDFSDTGQLWGNPIYDWQNHKESNYQWWVYRIKESFKLYDILRIDHFKGFSDFWEVAGDAEIAKVGQWLPGPGYELFKVIKEELGDLPIIAEDLGNIDEKARQLLYDTGFPGMKVLQFGYFDVKAKSIDIAFRCVPNSVAYLGTHDNEVINGWYNNLDKEQQDFVNNYTNRRKDQAINQVMLKLLFSTASNTAIISMQDLLDKPEESRMNRPSTVGGNWQWRMLSEDISSETKSFLKEITALYGRIATENK</sequence>
<evidence type="ECO:0000256" key="9">
    <source>
        <dbReference type="ARBA" id="ARBA00031501"/>
    </source>
</evidence>
<keyword evidence="12" id="KW-1185">Reference proteome</keyword>
<dbReference type="Pfam" id="PF02446">
    <property type="entry name" value="Glyco_hydro_77"/>
    <property type="match status" value="1"/>
</dbReference>
<evidence type="ECO:0000256" key="6">
    <source>
        <dbReference type="ARBA" id="ARBA00022679"/>
    </source>
</evidence>
<dbReference type="PANTHER" id="PTHR32438:SF5">
    <property type="entry name" value="4-ALPHA-GLUCANOTRANSFERASE DPE1, CHLOROPLASTIC_AMYLOPLASTIC"/>
    <property type="match status" value="1"/>
</dbReference>
<name>G5KHD2_9STRE</name>
<keyword evidence="5 10" id="KW-0328">Glycosyltransferase</keyword>
<dbReference type="PANTHER" id="PTHR32438">
    <property type="entry name" value="4-ALPHA-GLUCANOTRANSFERASE DPE1, CHLOROPLASTIC/AMYLOPLASTIC"/>
    <property type="match status" value="1"/>
</dbReference>
<comment type="catalytic activity">
    <reaction evidence="1 10">
        <text>Transfers a segment of a (1-&gt;4)-alpha-D-glucan to a new position in an acceptor, which may be glucose or a (1-&gt;4)-alpha-D-glucan.</text>
        <dbReference type="EC" id="2.4.1.25"/>
    </reaction>
</comment>
<evidence type="ECO:0000256" key="5">
    <source>
        <dbReference type="ARBA" id="ARBA00022676"/>
    </source>
</evidence>
<proteinExistence type="inferred from homology"/>
<dbReference type="Proteomes" id="UP000005388">
    <property type="component" value="Unassembled WGS sequence"/>
</dbReference>
<evidence type="ECO:0000256" key="2">
    <source>
        <dbReference type="ARBA" id="ARBA00005684"/>
    </source>
</evidence>
<evidence type="ECO:0000256" key="4">
    <source>
        <dbReference type="ARBA" id="ARBA00020295"/>
    </source>
</evidence>
<evidence type="ECO:0000256" key="3">
    <source>
        <dbReference type="ARBA" id="ARBA00012560"/>
    </source>
</evidence>
<evidence type="ECO:0000256" key="1">
    <source>
        <dbReference type="ARBA" id="ARBA00000439"/>
    </source>
</evidence>
<evidence type="ECO:0000313" key="12">
    <source>
        <dbReference type="Proteomes" id="UP000005388"/>
    </source>
</evidence>
<comment type="similarity">
    <text evidence="2 10">Belongs to the disproportionating enzyme family.</text>
</comment>
<gene>
    <name evidence="11" type="primary">malQ</name>
    <name evidence="11" type="ORF">STRUR_1446</name>
</gene>